<evidence type="ECO:0000256" key="1">
    <source>
        <dbReference type="SAM" id="Phobius"/>
    </source>
</evidence>
<feature type="transmembrane region" description="Helical" evidence="1">
    <location>
        <begin position="20"/>
        <end position="44"/>
    </location>
</feature>
<keyword evidence="1" id="KW-0812">Transmembrane</keyword>
<protein>
    <submittedName>
        <fullName evidence="2">Uncharacterized protein</fullName>
    </submittedName>
</protein>
<accession>A0A3B1CNN3</accession>
<dbReference type="AlphaFoldDB" id="A0A3B1CNN3"/>
<reference evidence="2" key="1">
    <citation type="submission" date="2018-06" db="EMBL/GenBank/DDBJ databases">
        <authorList>
            <person name="Zhirakovskaya E."/>
        </authorList>
    </citation>
    <scope>NUCLEOTIDE SEQUENCE</scope>
</reference>
<gene>
    <name evidence="2" type="ORF">MNBD_IGNAVI01-3052</name>
</gene>
<evidence type="ECO:0000313" key="2">
    <source>
        <dbReference type="EMBL" id="VAX25558.1"/>
    </source>
</evidence>
<organism evidence="2">
    <name type="scientific">hydrothermal vent metagenome</name>
    <dbReference type="NCBI Taxonomy" id="652676"/>
    <lineage>
        <taxon>unclassified sequences</taxon>
        <taxon>metagenomes</taxon>
        <taxon>ecological metagenomes</taxon>
    </lineage>
</organism>
<keyword evidence="1" id="KW-0472">Membrane</keyword>
<keyword evidence="1" id="KW-1133">Transmembrane helix</keyword>
<dbReference type="EMBL" id="UOGD01000300">
    <property type="protein sequence ID" value="VAX25558.1"/>
    <property type="molecule type" value="Genomic_DNA"/>
</dbReference>
<sequence length="45" mass="5190">MFNLIFITLASIMVIEFFRVIIKTIFMLLSGSAIISMLLILVILW</sequence>
<proteinExistence type="predicted"/>
<name>A0A3B1CNN3_9ZZZZ</name>